<name>A0A157RHR0_9BORD</name>
<proteinExistence type="predicted"/>
<reference evidence="1 2" key="1">
    <citation type="submission" date="2016-03" db="EMBL/GenBank/DDBJ databases">
        <authorList>
            <consortium name="Pathogen Informatics"/>
        </authorList>
    </citation>
    <scope>NUCLEOTIDE SEQUENCE [LARGE SCALE GENOMIC DNA]</scope>
    <source>
        <strain evidence="1 2">NCTC13364</strain>
    </source>
</reference>
<gene>
    <name evidence="1" type="ORF">SAMEA1982600_04945</name>
</gene>
<protein>
    <submittedName>
        <fullName evidence="1">Uncharacterized protein</fullName>
    </submittedName>
</protein>
<dbReference type="EMBL" id="FKBS01000029">
    <property type="protein sequence ID" value="SAI57532.1"/>
    <property type="molecule type" value="Genomic_DNA"/>
</dbReference>
<dbReference type="AlphaFoldDB" id="A0A157RHR0"/>
<accession>A0A157RHR0</accession>
<evidence type="ECO:0000313" key="1">
    <source>
        <dbReference type="EMBL" id="SAI57532.1"/>
    </source>
</evidence>
<dbReference type="Proteomes" id="UP000077037">
    <property type="component" value="Unassembled WGS sequence"/>
</dbReference>
<organism evidence="1 2">
    <name type="scientific">Bordetella ansorpii</name>
    <dbReference type="NCBI Taxonomy" id="288768"/>
    <lineage>
        <taxon>Bacteria</taxon>
        <taxon>Pseudomonadati</taxon>
        <taxon>Pseudomonadota</taxon>
        <taxon>Betaproteobacteria</taxon>
        <taxon>Burkholderiales</taxon>
        <taxon>Alcaligenaceae</taxon>
        <taxon>Bordetella</taxon>
    </lineage>
</organism>
<evidence type="ECO:0000313" key="2">
    <source>
        <dbReference type="Proteomes" id="UP000077037"/>
    </source>
</evidence>
<sequence length="474" mass="51042">MNHPRLSGQPQQRDVAQVVHQLPVLRAVAQHQILRDELHVHHAAAVMFQVEQRGGIRMSRVDLAPHRQHLSAQLRRVARLHHDVGADALEHRAHGRIARRIARARQRLVFPGPGMLALVLLEGLDGHGQQPGVAVGPQPQVHFVQPAGRRHRRQPGGHAAAQLGVDLGRVLARIVEQEHQVQVRGVAQFLAAQLAVGDHGEARLRIGNPVDQRPQAPHRLGQQHVGQGGQLVGQAFHRQFAFQVLRQQLEAGLALHVAHQVHLAFDVGIAARQYAGVEVGRQLARQLREIQGLEQGAPIDQAVQQQRMLRQVLRGPGAGRHHAGHAGQGVGVFGQQRQIGAALRDGLDQVHQAHGGIARVGCLQRGLQGGGQQGVHAAAAAVGQAAHAMAGQQRLGAAHQFVGLRAEARADLGSQAAFRVVLRLVRGRCMARVLRRAAQSRFVQVAHAGQPEGVAEGGGDEAAVVLQGLLERLC</sequence>